<sequence length="126" mass="14398">MSHFSRIKTKLVERVYLLAALKDLGYQVEEGDLKVGGFAGASQKVNIKVKLNLSYDIGFRETPTGYELVADWWGVRGLEKDVFLDKLSQRYAYHATRSRLEEQGFTLVEETTEKNGEVRLVLRKLA</sequence>
<dbReference type="RefSeq" id="WP_062418557.1">
    <property type="nucleotide sequence ID" value="NZ_DF967974.1"/>
</dbReference>
<gene>
    <name evidence="1" type="ORF">ADN01_06800</name>
</gene>
<protein>
    <recommendedName>
        <fullName evidence="3">DUF1257 domain-containing protein</fullName>
    </recommendedName>
</protein>
<keyword evidence="2" id="KW-1185">Reference proteome</keyword>
<dbReference type="OrthoDB" id="163953at2"/>
<dbReference type="AlphaFoldDB" id="A0A0P6YPZ8"/>
<accession>A0A0P6YPZ8</accession>
<proteinExistence type="predicted"/>
<dbReference type="Pfam" id="PF06868">
    <property type="entry name" value="DUF1257"/>
    <property type="match status" value="1"/>
</dbReference>
<dbReference type="EMBL" id="LGCM01000027">
    <property type="protein sequence ID" value="KPL85077.1"/>
    <property type="molecule type" value="Genomic_DNA"/>
</dbReference>
<evidence type="ECO:0000313" key="1">
    <source>
        <dbReference type="EMBL" id="KPL85077.1"/>
    </source>
</evidence>
<reference evidence="1 2" key="1">
    <citation type="submission" date="2015-07" db="EMBL/GenBank/DDBJ databases">
        <title>Genome sequence of Levilinea saccharolytica DSM 16555.</title>
        <authorList>
            <person name="Hemp J."/>
            <person name="Ward L.M."/>
            <person name="Pace L.A."/>
            <person name="Fischer W.W."/>
        </authorList>
    </citation>
    <scope>NUCLEOTIDE SEQUENCE [LARGE SCALE GENOMIC DNA]</scope>
    <source>
        <strain evidence="1 2">KIBI-1</strain>
    </source>
</reference>
<dbReference type="Proteomes" id="UP000050501">
    <property type="component" value="Unassembled WGS sequence"/>
</dbReference>
<comment type="caution">
    <text evidence="1">The sequence shown here is derived from an EMBL/GenBank/DDBJ whole genome shotgun (WGS) entry which is preliminary data.</text>
</comment>
<dbReference type="PANTHER" id="PTHR39638:SF2">
    <property type="entry name" value="YCF35"/>
    <property type="match status" value="1"/>
</dbReference>
<evidence type="ECO:0000313" key="2">
    <source>
        <dbReference type="Proteomes" id="UP000050501"/>
    </source>
</evidence>
<evidence type="ECO:0008006" key="3">
    <source>
        <dbReference type="Google" id="ProtNLM"/>
    </source>
</evidence>
<organism evidence="1 2">
    <name type="scientific">Levilinea saccharolytica</name>
    <dbReference type="NCBI Taxonomy" id="229921"/>
    <lineage>
        <taxon>Bacteria</taxon>
        <taxon>Bacillati</taxon>
        <taxon>Chloroflexota</taxon>
        <taxon>Anaerolineae</taxon>
        <taxon>Anaerolineales</taxon>
        <taxon>Anaerolineaceae</taxon>
        <taxon>Levilinea</taxon>
    </lineage>
</organism>
<dbReference type="STRING" id="229921.ADN01_06800"/>
<dbReference type="InterPro" id="IPR009666">
    <property type="entry name" value="Uncharacterised_Ycf35"/>
</dbReference>
<name>A0A0P6YPZ8_9CHLR</name>
<dbReference type="PANTHER" id="PTHR39638">
    <property type="entry name" value="YCF35"/>
    <property type="match status" value="1"/>
</dbReference>